<proteinExistence type="predicted"/>
<dbReference type="Proteomes" id="UP001295684">
    <property type="component" value="Unassembled WGS sequence"/>
</dbReference>
<feature type="compositionally biased region" description="Polar residues" evidence="1">
    <location>
        <begin position="296"/>
        <end position="313"/>
    </location>
</feature>
<feature type="region of interest" description="Disordered" evidence="1">
    <location>
        <begin position="380"/>
        <end position="401"/>
    </location>
</feature>
<evidence type="ECO:0000313" key="3">
    <source>
        <dbReference type="Proteomes" id="UP001295684"/>
    </source>
</evidence>
<name>A0AAD1U5N1_EUPCR</name>
<evidence type="ECO:0000256" key="1">
    <source>
        <dbReference type="SAM" id="MobiDB-lite"/>
    </source>
</evidence>
<dbReference type="PANTHER" id="PTHR35381:SF1">
    <property type="entry name" value="EF-HAND DOMAIN-CONTAINING PROTEIN"/>
    <property type="match status" value="1"/>
</dbReference>
<dbReference type="AlphaFoldDB" id="A0AAD1U5N1"/>
<dbReference type="EMBL" id="CAMPGE010002133">
    <property type="protein sequence ID" value="CAI2360937.1"/>
    <property type="molecule type" value="Genomic_DNA"/>
</dbReference>
<reference evidence="2" key="1">
    <citation type="submission" date="2023-07" db="EMBL/GenBank/DDBJ databases">
        <authorList>
            <consortium name="AG Swart"/>
            <person name="Singh M."/>
            <person name="Singh A."/>
            <person name="Seah K."/>
            <person name="Emmerich C."/>
        </authorList>
    </citation>
    <scope>NUCLEOTIDE SEQUENCE</scope>
    <source>
        <strain evidence="2">DP1</strain>
    </source>
</reference>
<feature type="compositionally biased region" description="Basic and acidic residues" evidence="1">
    <location>
        <begin position="575"/>
        <end position="599"/>
    </location>
</feature>
<accession>A0AAD1U5N1</accession>
<dbReference type="PANTHER" id="PTHR35381">
    <property type="entry name" value="EF-HAND DOMAIN-CONTAINING PROTEIN"/>
    <property type="match status" value="1"/>
</dbReference>
<organism evidence="2 3">
    <name type="scientific">Euplotes crassus</name>
    <dbReference type="NCBI Taxonomy" id="5936"/>
    <lineage>
        <taxon>Eukaryota</taxon>
        <taxon>Sar</taxon>
        <taxon>Alveolata</taxon>
        <taxon>Ciliophora</taxon>
        <taxon>Intramacronucleata</taxon>
        <taxon>Spirotrichea</taxon>
        <taxon>Hypotrichia</taxon>
        <taxon>Euplotida</taxon>
        <taxon>Euplotidae</taxon>
        <taxon>Moneuplotes</taxon>
    </lineage>
</organism>
<keyword evidence="3" id="KW-1185">Reference proteome</keyword>
<sequence length="633" mass="74762">MNEMEIPRNYNEQDSFYQDKLLKSIDSYIPNKRPDNYEHIRVEKQEVGDYSIFSENKKEIPDQKYSPINFYNEKYDYSRERRRSSSNGTKFYECQDIRENNYFPNDDNLYQDLNLLSLHPPNHGKHRKMQSQAHKENYMLSSDLSCVLEDSNSMKNVEENFAEFNIQPYDTNKGKELLTITVEIGNGETEDLANNENEDPFKISEAFCTKHNIQEELKAAFTSQVFANISQVRKDITKEESKYLPLQKSPSVLTRVDNYYHSNTQKANTRDKMYLVDDLGEENYSMKLKHHRNQLSNSGFISKPCSNPQSNIRKNQESEDLRAKPMINEKSKFIANSKKTTNQSVHQRLHQQALSKQKIQKRSMNNCSFSTEKRFNVSELGKTEAKKKRKKKRKGKSLCGLSSKTFDHSTKLYHQGLQRMDDIEQRHLEAIAQKEQEELEHSFHPKINPYSYYFVQDDGSKPEDNLIKKGLISKDKKDQRRAEELYQKQMEFSYHPNINENSKKIIEERTTFLIDNCDHEIAKNYSLNPDQCHLLYEDAMKRVDRHNNVYSQCLDSECTFRPDIQRTRSNNITSRYDKGNSSKRDLQKLQNESYRRNYDPETGQPYFVPKVGRPPRDRRKNSKSIGYMFQKVR</sequence>
<feature type="compositionally biased region" description="Basic residues" evidence="1">
    <location>
        <begin position="385"/>
        <end position="396"/>
    </location>
</feature>
<comment type="caution">
    <text evidence="2">The sequence shown here is derived from an EMBL/GenBank/DDBJ whole genome shotgun (WGS) entry which is preliminary data.</text>
</comment>
<feature type="region of interest" description="Disordered" evidence="1">
    <location>
        <begin position="296"/>
        <end position="319"/>
    </location>
</feature>
<evidence type="ECO:0000313" key="2">
    <source>
        <dbReference type="EMBL" id="CAI2360937.1"/>
    </source>
</evidence>
<protein>
    <submittedName>
        <fullName evidence="2">Uncharacterized protein</fullName>
    </submittedName>
</protein>
<feature type="region of interest" description="Disordered" evidence="1">
    <location>
        <begin position="569"/>
        <end position="633"/>
    </location>
</feature>
<gene>
    <name evidence="2" type="ORF">ECRASSUSDP1_LOCUS2245</name>
</gene>